<keyword evidence="11" id="KW-0628">Postsynaptic cell membrane</keyword>
<evidence type="ECO:0000256" key="13">
    <source>
        <dbReference type="ARBA" id="ARBA00023303"/>
    </source>
</evidence>
<dbReference type="PANTHER" id="PTHR18966">
    <property type="entry name" value="IONOTROPIC GLUTAMATE RECEPTOR"/>
    <property type="match status" value="1"/>
</dbReference>
<evidence type="ECO:0000259" key="17">
    <source>
        <dbReference type="SMART" id="SM00918"/>
    </source>
</evidence>
<dbReference type="Gene3D" id="1.10.287.70">
    <property type="match status" value="1"/>
</dbReference>
<dbReference type="SUPFAM" id="SSF53850">
    <property type="entry name" value="Periplasmic binding protein-like II"/>
    <property type="match status" value="1"/>
</dbReference>
<keyword evidence="6" id="KW-0770">Synapse</keyword>
<evidence type="ECO:0000256" key="10">
    <source>
        <dbReference type="ARBA" id="ARBA00023180"/>
    </source>
</evidence>
<dbReference type="PRINTS" id="PR00177">
    <property type="entry name" value="NMDARECEPTOR"/>
</dbReference>
<dbReference type="InterPro" id="IPR001320">
    <property type="entry name" value="Iontro_rcpt_C"/>
</dbReference>
<feature type="transmembrane region" description="Helical" evidence="15">
    <location>
        <begin position="480"/>
        <end position="501"/>
    </location>
</feature>
<dbReference type="InterPro" id="IPR001508">
    <property type="entry name" value="Iono_Glu_rcpt_met"/>
</dbReference>
<evidence type="ECO:0000256" key="5">
    <source>
        <dbReference type="ARBA" id="ARBA00022989"/>
    </source>
</evidence>
<keyword evidence="8 15" id="KW-0472">Membrane</keyword>
<evidence type="ECO:0000256" key="14">
    <source>
        <dbReference type="ARBA" id="ARBA00034100"/>
    </source>
</evidence>
<keyword evidence="13" id="KW-0407">Ion channel</keyword>
<keyword evidence="4 15" id="KW-0812">Transmembrane</keyword>
<dbReference type="Pfam" id="PF01094">
    <property type="entry name" value="ANF_receptor"/>
    <property type="match status" value="1"/>
</dbReference>
<evidence type="ECO:0000256" key="6">
    <source>
        <dbReference type="ARBA" id="ARBA00023018"/>
    </source>
</evidence>
<dbReference type="InterPro" id="IPR019594">
    <property type="entry name" value="Glu/Gly-bd"/>
</dbReference>
<feature type="domain" description="Ionotropic glutamate receptor L-glutamate and glycine-binding" evidence="17">
    <location>
        <begin position="363"/>
        <end position="424"/>
    </location>
</feature>
<proteinExistence type="predicted"/>
<evidence type="ECO:0000256" key="8">
    <source>
        <dbReference type="ARBA" id="ARBA00023136"/>
    </source>
</evidence>
<sequence length="778" mass="88237">GVISSGSLNFNALEMVINNASTTNNFSIFLKTFNLSETIDLFSQASLLIQQNVIALIDEGGHTKTSSCALSTLTNTPLIRLNGHSAPFSQCEKLVQMSPGYKDYAHASLAILKTFRWENVALVFDGNRLQEVGYFHVLSQRSNINATLVEISEEMLNEDSTVPIWRAIEEIKSLKAEVILLFTSERNMGIMLQQAPCRDKFYKWILQGQFPLNLSSHPNNVVLAMKLRRPKNLSSRAVKETEQASLAYDAVQVISQALIREPCSSINGTTITSNERNTMLTCIIKANVNGATGNVQFDEGGTRKGIEFDIYNLRNNSFQVVGSWNSTKHFTMFKNLSCNMGNRFQTGALEGRKLRVVVKEDDPFVIKEKTKDGAISFKGYCIDLLEELARNLHFTYDIYTTPDGNYGAEAENGTWNGVIGELINRRADMAVTALTITERRENVVDFAVPFMYYSKEMLLMKKESARIHLLQFADPFHENVWYTLLACIFIISGAVFVLNYFSPYGYKDENGRGTSWEFSFPNSVWFSLSCMLQQGEDKTPKSLSGGRVLTACYWFCILVFVSSYTANLAAFFTVKNTRYPINNLNDILTSSYKVVIISSGSTYEFFKTSQIEKHRQIWRRVEEHGTVAQNINQGIQWVKEREEMVLIYDGPKLRHVANKQPCDLTTVPGLSTSRAFSFAFQEKDPVVTDVTLAILKLHENDFLVKLKRKWWDNANECRQEKEKTLSQKRIDLKSMLGVYVVMAVGVGLAFMALIAEILWKKRATKLKMIKFKRFVIFL</sequence>
<feature type="transmembrane region" description="Helical" evidence="15">
    <location>
        <begin position="551"/>
        <end position="574"/>
    </location>
</feature>
<evidence type="ECO:0000256" key="1">
    <source>
        <dbReference type="ARBA" id="ARBA00004651"/>
    </source>
</evidence>
<evidence type="ECO:0000256" key="9">
    <source>
        <dbReference type="ARBA" id="ARBA00023170"/>
    </source>
</evidence>
<keyword evidence="7" id="KW-0406">Ion transport</keyword>
<feature type="non-terminal residue" evidence="18">
    <location>
        <position position="1"/>
    </location>
</feature>
<dbReference type="Gene3D" id="3.40.50.2300">
    <property type="match status" value="4"/>
</dbReference>
<dbReference type="InterPro" id="IPR028082">
    <property type="entry name" value="Peripla_BP_I"/>
</dbReference>
<dbReference type="SUPFAM" id="SSF53822">
    <property type="entry name" value="Periplasmic binding protein-like I"/>
    <property type="match status" value="1"/>
</dbReference>
<keyword evidence="5 15" id="KW-1133">Transmembrane helix</keyword>
<feature type="domain" description="Ionotropic glutamate receptor C-terminal" evidence="16">
    <location>
        <begin position="353"/>
        <end position="713"/>
    </location>
</feature>
<keyword evidence="10" id="KW-0325">Glycoprotein</keyword>
<evidence type="ECO:0000259" key="16">
    <source>
        <dbReference type="SMART" id="SM00079"/>
    </source>
</evidence>
<reference evidence="18 19" key="1">
    <citation type="submission" date="2022-05" db="EMBL/GenBank/DDBJ databases">
        <authorList>
            <consortium name="Genoscope - CEA"/>
            <person name="William W."/>
        </authorList>
    </citation>
    <scope>NUCLEOTIDE SEQUENCE [LARGE SCALE GENOMIC DNA]</scope>
</reference>
<evidence type="ECO:0000256" key="2">
    <source>
        <dbReference type="ARBA" id="ARBA00022448"/>
    </source>
</evidence>
<evidence type="ECO:0000313" key="18">
    <source>
        <dbReference type="EMBL" id="CAH3123549.1"/>
    </source>
</evidence>
<dbReference type="Pfam" id="PF10613">
    <property type="entry name" value="Lig_chan-Glu_bd"/>
    <property type="match status" value="1"/>
</dbReference>
<dbReference type="Pfam" id="PF00060">
    <property type="entry name" value="Lig_chan"/>
    <property type="match status" value="1"/>
</dbReference>
<evidence type="ECO:0000256" key="3">
    <source>
        <dbReference type="ARBA" id="ARBA00022475"/>
    </source>
</evidence>
<protein>
    <submittedName>
        <fullName evidence="18">Uncharacterized protein</fullName>
    </submittedName>
</protein>
<evidence type="ECO:0000256" key="4">
    <source>
        <dbReference type="ARBA" id="ARBA00022692"/>
    </source>
</evidence>
<comment type="subcellular location">
    <subcellularLocation>
        <location evidence="1">Cell membrane</location>
        <topology evidence="1">Multi-pass membrane protein</topology>
    </subcellularLocation>
    <subcellularLocation>
        <location evidence="14">Postsynaptic cell membrane</location>
    </subcellularLocation>
</comment>
<dbReference type="Proteomes" id="UP001159405">
    <property type="component" value="Unassembled WGS sequence"/>
</dbReference>
<name>A0ABN8NWZ1_9CNID</name>
<keyword evidence="9" id="KW-0675">Receptor</keyword>
<dbReference type="SMART" id="SM00918">
    <property type="entry name" value="Lig_chan-Glu_bd"/>
    <property type="match status" value="1"/>
</dbReference>
<dbReference type="InterPro" id="IPR015683">
    <property type="entry name" value="Ionotropic_Glu_rcpt"/>
</dbReference>
<comment type="caution">
    <text evidence="18">The sequence shown here is derived from an EMBL/GenBank/DDBJ whole genome shotgun (WGS) entry which is preliminary data.</text>
</comment>
<evidence type="ECO:0000313" key="19">
    <source>
        <dbReference type="Proteomes" id="UP001159405"/>
    </source>
</evidence>
<keyword evidence="12" id="KW-1071">Ligand-gated ion channel</keyword>
<evidence type="ECO:0000256" key="7">
    <source>
        <dbReference type="ARBA" id="ARBA00023065"/>
    </source>
</evidence>
<evidence type="ECO:0000256" key="11">
    <source>
        <dbReference type="ARBA" id="ARBA00023257"/>
    </source>
</evidence>
<dbReference type="Gene3D" id="3.40.190.10">
    <property type="entry name" value="Periplasmic binding protein-like II"/>
    <property type="match status" value="2"/>
</dbReference>
<keyword evidence="3" id="KW-1003">Cell membrane</keyword>
<evidence type="ECO:0000256" key="15">
    <source>
        <dbReference type="SAM" id="Phobius"/>
    </source>
</evidence>
<feature type="transmembrane region" description="Helical" evidence="15">
    <location>
        <begin position="736"/>
        <end position="759"/>
    </location>
</feature>
<accession>A0ABN8NWZ1</accession>
<keyword evidence="19" id="KW-1185">Reference proteome</keyword>
<keyword evidence="2" id="KW-0813">Transport</keyword>
<evidence type="ECO:0000256" key="12">
    <source>
        <dbReference type="ARBA" id="ARBA00023286"/>
    </source>
</evidence>
<dbReference type="SUPFAM" id="SSF81324">
    <property type="entry name" value="Voltage-gated potassium channels"/>
    <property type="match status" value="1"/>
</dbReference>
<dbReference type="EMBL" id="CALNXK010000038">
    <property type="protein sequence ID" value="CAH3123549.1"/>
    <property type="molecule type" value="Genomic_DNA"/>
</dbReference>
<dbReference type="InterPro" id="IPR001828">
    <property type="entry name" value="ANF_lig-bd_rcpt"/>
</dbReference>
<organism evidence="18 19">
    <name type="scientific">Porites lobata</name>
    <dbReference type="NCBI Taxonomy" id="104759"/>
    <lineage>
        <taxon>Eukaryota</taxon>
        <taxon>Metazoa</taxon>
        <taxon>Cnidaria</taxon>
        <taxon>Anthozoa</taxon>
        <taxon>Hexacorallia</taxon>
        <taxon>Scleractinia</taxon>
        <taxon>Fungiina</taxon>
        <taxon>Poritidae</taxon>
        <taxon>Porites</taxon>
    </lineage>
</organism>
<gene>
    <name evidence="18" type="ORF">PLOB_00030065</name>
</gene>
<dbReference type="SMART" id="SM00079">
    <property type="entry name" value="PBPe"/>
    <property type="match status" value="1"/>
</dbReference>